<name>A0ABN5NJD1_9PROT</name>
<reference evidence="1 2" key="1">
    <citation type="submission" date="2018-08" db="EMBL/GenBank/DDBJ databases">
        <title>Complete genome sequence of type strain Thalassospira indica MCCC 1A01103T, isolated from isolated from deep seawater of the Indian Ocean.</title>
        <authorList>
            <person name="Liu Y."/>
        </authorList>
    </citation>
    <scope>NUCLEOTIDE SEQUENCE [LARGE SCALE GENOMIC DNA]</scope>
    <source>
        <strain evidence="1 2">PB8BT</strain>
    </source>
</reference>
<evidence type="ECO:0000313" key="1">
    <source>
        <dbReference type="EMBL" id="AXO14389.1"/>
    </source>
</evidence>
<dbReference type="Proteomes" id="UP000256971">
    <property type="component" value="Chromosome"/>
</dbReference>
<gene>
    <name evidence="1" type="ORF">DY252_09255</name>
</gene>
<keyword evidence="2" id="KW-1185">Reference proteome</keyword>
<organism evidence="1 2">
    <name type="scientific">Thalassospira indica</name>
    <dbReference type="NCBI Taxonomy" id="1891279"/>
    <lineage>
        <taxon>Bacteria</taxon>
        <taxon>Pseudomonadati</taxon>
        <taxon>Pseudomonadota</taxon>
        <taxon>Alphaproteobacteria</taxon>
        <taxon>Rhodospirillales</taxon>
        <taxon>Thalassospiraceae</taxon>
        <taxon>Thalassospira</taxon>
    </lineage>
</organism>
<evidence type="ECO:0000313" key="2">
    <source>
        <dbReference type="Proteomes" id="UP000256971"/>
    </source>
</evidence>
<protein>
    <submittedName>
        <fullName evidence="1">Uncharacterized protein</fullName>
    </submittedName>
</protein>
<sequence length="80" mass="8857">MAAPFYALASSRPAVVRQDRVAVIPAAIYVTYTLCGDKELIAQNIRKVKKTAVYSSCKLSRKMLVPSVLQCAKDKPLMRL</sequence>
<proteinExistence type="predicted"/>
<dbReference type="EMBL" id="CP031555">
    <property type="protein sequence ID" value="AXO14389.1"/>
    <property type="molecule type" value="Genomic_DNA"/>
</dbReference>
<accession>A0ABN5NJD1</accession>